<protein>
    <submittedName>
        <fullName evidence="1">Uncharacterized protein</fullName>
    </submittedName>
</protein>
<accession>A0ABN3VVY4</accession>
<evidence type="ECO:0000313" key="2">
    <source>
        <dbReference type="Proteomes" id="UP001500831"/>
    </source>
</evidence>
<gene>
    <name evidence="1" type="ORF">GCM10010517_28120</name>
</gene>
<name>A0ABN3VVY4_9ACTN</name>
<keyword evidence="2" id="KW-1185">Reference proteome</keyword>
<reference evidence="1 2" key="1">
    <citation type="journal article" date="2019" name="Int. J. Syst. Evol. Microbiol.">
        <title>The Global Catalogue of Microorganisms (GCM) 10K type strain sequencing project: providing services to taxonomists for standard genome sequencing and annotation.</title>
        <authorList>
            <consortium name="The Broad Institute Genomics Platform"/>
            <consortium name="The Broad Institute Genome Sequencing Center for Infectious Disease"/>
            <person name="Wu L."/>
            <person name="Ma J."/>
        </authorList>
    </citation>
    <scope>NUCLEOTIDE SEQUENCE [LARGE SCALE GENOMIC DNA]</scope>
    <source>
        <strain evidence="1 2">JCM 6242</strain>
    </source>
</reference>
<dbReference type="Proteomes" id="UP001500831">
    <property type="component" value="Unassembled WGS sequence"/>
</dbReference>
<comment type="caution">
    <text evidence="1">The sequence shown here is derived from an EMBL/GenBank/DDBJ whole genome shotgun (WGS) entry which is preliminary data.</text>
</comment>
<dbReference type="EMBL" id="BAAAVI010000017">
    <property type="protein sequence ID" value="GAA2868373.1"/>
    <property type="molecule type" value="Genomic_DNA"/>
</dbReference>
<dbReference type="RefSeq" id="WP_344971265.1">
    <property type="nucleotide sequence ID" value="NZ_BAAAVI010000017.1"/>
</dbReference>
<sequence>MPRFAFAFDPVWRLPLLLLGVSPERAFAEVGEEGLTIRFGPWLLRTPIANVTGTTVTGPYAPWKAIGPHLSLADRGVTFGTNTRKGVCVRFATPVPALAPGGFLPHPGATVTVADIEGLVRALGKPQDT</sequence>
<proteinExistence type="predicted"/>
<organism evidence="1 2">
    <name type="scientific">Streptosporangium fragile</name>
    <dbReference type="NCBI Taxonomy" id="46186"/>
    <lineage>
        <taxon>Bacteria</taxon>
        <taxon>Bacillati</taxon>
        <taxon>Actinomycetota</taxon>
        <taxon>Actinomycetes</taxon>
        <taxon>Streptosporangiales</taxon>
        <taxon>Streptosporangiaceae</taxon>
        <taxon>Streptosporangium</taxon>
    </lineage>
</organism>
<evidence type="ECO:0000313" key="1">
    <source>
        <dbReference type="EMBL" id="GAA2868373.1"/>
    </source>
</evidence>